<dbReference type="RefSeq" id="WP_111360720.1">
    <property type="nucleotide sequence ID" value="NZ_NPEU01000860.1"/>
</dbReference>
<feature type="chain" id="PRO_5016442301" description="Porin" evidence="1">
    <location>
        <begin position="25"/>
        <end position="103"/>
    </location>
</feature>
<dbReference type="AlphaFoldDB" id="A0A327JMD9"/>
<keyword evidence="3" id="KW-1185">Reference proteome</keyword>
<feature type="signal peptide" evidence="1">
    <location>
        <begin position="1"/>
        <end position="24"/>
    </location>
</feature>
<feature type="non-terminal residue" evidence="2">
    <location>
        <position position="103"/>
    </location>
</feature>
<dbReference type="OrthoDB" id="8240981at2"/>
<evidence type="ECO:0000313" key="2">
    <source>
        <dbReference type="EMBL" id="RAI27211.1"/>
    </source>
</evidence>
<organism evidence="2 3">
    <name type="scientific">Rhodoplanes elegans</name>
    <dbReference type="NCBI Taxonomy" id="29408"/>
    <lineage>
        <taxon>Bacteria</taxon>
        <taxon>Pseudomonadati</taxon>
        <taxon>Pseudomonadota</taxon>
        <taxon>Alphaproteobacteria</taxon>
        <taxon>Hyphomicrobiales</taxon>
        <taxon>Nitrobacteraceae</taxon>
        <taxon>Rhodoplanes</taxon>
    </lineage>
</organism>
<evidence type="ECO:0000256" key="1">
    <source>
        <dbReference type="SAM" id="SignalP"/>
    </source>
</evidence>
<reference evidence="2 3" key="1">
    <citation type="submission" date="2017-07" db="EMBL/GenBank/DDBJ databases">
        <title>Draft Genome Sequences of Select Purple Nonsulfur Bacteria.</title>
        <authorList>
            <person name="Lasarre B."/>
            <person name="Mckinlay J.B."/>
        </authorList>
    </citation>
    <scope>NUCLEOTIDE SEQUENCE [LARGE SCALE GENOMIC DNA]</scope>
    <source>
        <strain evidence="2 3">DSM 11907</strain>
    </source>
</reference>
<comment type="caution">
    <text evidence="2">The sequence shown here is derived from an EMBL/GenBank/DDBJ whole genome shotgun (WGS) entry which is preliminary data.</text>
</comment>
<dbReference type="EMBL" id="NPEU01000860">
    <property type="protein sequence ID" value="RAI27211.1"/>
    <property type="molecule type" value="Genomic_DNA"/>
</dbReference>
<accession>A0A327JMD9</accession>
<evidence type="ECO:0008006" key="4">
    <source>
        <dbReference type="Google" id="ProtNLM"/>
    </source>
</evidence>
<evidence type="ECO:0000313" key="3">
    <source>
        <dbReference type="Proteomes" id="UP000248863"/>
    </source>
</evidence>
<name>A0A327JMD9_9BRAD</name>
<gene>
    <name evidence="2" type="ORF">CH338_30230</name>
</gene>
<keyword evidence="1" id="KW-0732">Signal</keyword>
<dbReference type="Proteomes" id="UP000248863">
    <property type="component" value="Unassembled WGS sequence"/>
</dbReference>
<sequence>MIGIAGRVAPALVRTAVVASVAVAGVVATGLASPAAAQDVRGLEACGRESQMDRRTGCLQANVEYLQSVIARNNTLANQRLAAAAAEIAVLKATVAALQATVE</sequence>
<proteinExistence type="predicted"/>
<protein>
    <recommendedName>
        <fullName evidence="4">Porin</fullName>
    </recommendedName>
</protein>